<organism evidence="2 3">
    <name type="scientific">Paenibacillus oryzisoli</name>
    <dbReference type="NCBI Taxonomy" id="1850517"/>
    <lineage>
        <taxon>Bacteria</taxon>
        <taxon>Bacillati</taxon>
        <taxon>Bacillota</taxon>
        <taxon>Bacilli</taxon>
        <taxon>Bacillales</taxon>
        <taxon>Paenibacillaceae</taxon>
        <taxon>Paenibacillus</taxon>
    </lineage>
</organism>
<evidence type="ECO:0000313" key="3">
    <source>
        <dbReference type="Proteomes" id="UP000078454"/>
    </source>
</evidence>
<dbReference type="OrthoDB" id="9794377at2"/>
<keyword evidence="3" id="KW-1185">Reference proteome</keyword>
<proteinExistence type="predicted"/>
<dbReference type="Proteomes" id="UP000078454">
    <property type="component" value="Unassembled WGS sequence"/>
</dbReference>
<dbReference type="STRING" id="1850517.A8708_32160"/>
<evidence type="ECO:0000256" key="1">
    <source>
        <dbReference type="SAM" id="SignalP"/>
    </source>
</evidence>
<gene>
    <name evidence="2" type="ORF">A8708_32160</name>
</gene>
<sequence>MRNIILSILVTLSLLTVVGCNTKQASPVNVNSQINLDEEYSKVIGLINDEKWEDASLSVEVVKEYKDGEILKKFLVAYMKYEKISNGESDLSAYKTVIDDIAAIPDDYQGVLKEKINDWKSKVKANFIQAELNEIANLINQKDYKSAKAIINNSKYDKEDSTYSVLYNYITAFQTKDANPQFSRDMILTIPENYNGLLSKEIKLETDRFYEQLVTHIKDNSSNKMWNFASDTLKKNKTVRALYDYHFALTTKCSSYEKNDCMISYLANIDDDYDGLLSSEIKPLQKKYAKEIQDNRADKARIASLPTPVQPTIGMTAEQVEKSTWGKPSRTNKTTTKYGTSEQWVYERMGYIYFEDGKVTAIQTSSK</sequence>
<feature type="chain" id="PRO_5008277999" description="Lipoprotein" evidence="1">
    <location>
        <begin position="26"/>
        <end position="367"/>
    </location>
</feature>
<protein>
    <recommendedName>
        <fullName evidence="4">Lipoprotein</fullName>
    </recommendedName>
</protein>
<feature type="signal peptide" evidence="1">
    <location>
        <begin position="1"/>
        <end position="25"/>
    </location>
</feature>
<comment type="caution">
    <text evidence="2">The sequence shown here is derived from an EMBL/GenBank/DDBJ whole genome shotgun (WGS) entry which is preliminary data.</text>
</comment>
<dbReference type="AlphaFoldDB" id="A0A198ACW2"/>
<dbReference type="PROSITE" id="PS51257">
    <property type="entry name" value="PROKAR_LIPOPROTEIN"/>
    <property type="match status" value="1"/>
</dbReference>
<accession>A0A198ACW2</accession>
<reference evidence="2 3" key="1">
    <citation type="submission" date="2016-05" db="EMBL/GenBank/DDBJ databases">
        <title>Paenibacillus sp. 1ZS3-15 nov., isolated from the rhizosphere soil.</title>
        <authorList>
            <person name="Zhang X.X."/>
            <person name="Zhang J."/>
        </authorList>
    </citation>
    <scope>NUCLEOTIDE SEQUENCE [LARGE SCALE GENOMIC DNA]</scope>
    <source>
        <strain evidence="2 3">1ZS3-15</strain>
    </source>
</reference>
<dbReference type="RefSeq" id="WP_068664063.1">
    <property type="nucleotide sequence ID" value="NZ_LYPB01000061.1"/>
</dbReference>
<dbReference type="EMBL" id="LYPB01000061">
    <property type="protein sequence ID" value="OAS18906.1"/>
    <property type="molecule type" value="Genomic_DNA"/>
</dbReference>
<evidence type="ECO:0008006" key="4">
    <source>
        <dbReference type="Google" id="ProtNLM"/>
    </source>
</evidence>
<name>A0A198ACW2_9BACL</name>
<evidence type="ECO:0000313" key="2">
    <source>
        <dbReference type="EMBL" id="OAS18906.1"/>
    </source>
</evidence>
<keyword evidence="1" id="KW-0732">Signal</keyword>